<evidence type="ECO:0000313" key="4">
    <source>
        <dbReference type="Proteomes" id="UP001604277"/>
    </source>
</evidence>
<feature type="region of interest" description="Disordered" evidence="2">
    <location>
        <begin position="124"/>
        <end position="143"/>
    </location>
</feature>
<dbReference type="EMBL" id="JBFOLJ010000005">
    <property type="protein sequence ID" value="KAL2538425.1"/>
    <property type="molecule type" value="Genomic_DNA"/>
</dbReference>
<evidence type="ECO:0000313" key="3">
    <source>
        <dbReference type="EMBL" id="KAL2538425.1"/>
    </source>
</evidence>
<protein>
    <submittedName>
        <fullName evidence="3">Uncharacterized protein</fullName>
    </submittedName>
</protein>
<sequence length="143" mass="15578">MAKALSEANAQRESLMGRITQLEEANAQREGLLDKIFQLEDVAESLRSENLSLKANTDEAVKTGVENFRSQFEFTSDYENFQAFFVNCGAPQVLAEVKGLHPNLDLSTIEVDYLAAEEFKDGAGLPLANGAEDPANQPPTKGA</sequence>
<reference evidence="4" key="1">
    <citation type="submission" date="2024-07" db="EMBL/GenBank/DDBJ databases">
        <title>Two chromosome-level genome assemblies of Korean endemic species Abeliophyllum distichum and Forsythia ovata (Oleaceae).</title>
        <authorList>
            <person name="Jang H."/>
        </authorList>
    </citation>
    <scope>NUCLEOTIDE SEQUENCE [LARGE SCALE GENOMIC DNA]</scope>
</reference>
<gene>
    <name evidence="3" type="ORF">Fot_19816</name>
</gene>
<feature type="coiled-coil region" evidence="1">
    <location>
        <begin position="5"/>
        <end position="49"/>
    </location>
</feature>
<dbReference type="Proteomes" id="UP001604277">
    <property type="component" value="Unassembled WGS sequence"/>
</dbReference>
<accession>A0ABD1VM32</accession>
<organism evidence="3 4">
    <name type="scientific">Forsythia ovata</name>
    <dbReference type="NCBI Taxonomy" id="205694"/>
    <lineage>
        <taxon>Eukaryota</taxon>
        <taxon>Viridiplantae</taxon>
        <taxon>Streptophyta</taxon>
        <taxon>Embryophyta</taxon>
        <taxon>Tracheophyta</taxon>
        <taxon>Spermatophyta</taxon>
        <taxon>Magnoliopsida</taxon>
        <taxon>eudicotyledons</taxon>
        <taxon>Gunneridae</taxon>
        <taxon>Pentapetalae</taxon>
        <taxon>asterids</taxon>
        <taxon>lamiids</taxon>
        <taxon>Lamiales</taxon>
        <taxon>Oleaceae</taxon>
        <taxon>Forsythieae</taxon>
        <taxon>Forsythia</taxon>
    </lineage>
</organism>
<name>A0ABD1VM32_9LAMI</name>
<proteinExistence type="predicted"/>
<evidence type="ECO:0000256" key="1">
    <source>
        <dbReference type="SAM" id="Coils"/>
    </source>
</evidence>
<comment type="caution">
    <text evidence="3">The sequence shown here is derived from an EMBL/GenBank/DDBJ whole genome shotgun (WGS) entry which is preliminary data.</text>
</comment>
<keyword evidence="4" id="KW-1185">Reference proteome</keyword>
<dbReference type="AlphaFoldDB" id="A0ABD1VM32"/>
<evidence type="ECO:0000256" key="2">
    <source>
        <dbReference type="SAM" id="MobiDB-lite"/>
    </source>
</evidence>
<keyword evidence="1" id="KW-0175">Coiled coil</keyword>